<dbReference type="Proteomes" id="UP001187192">
    <property type="component" value="Unassembled WGS sequence"/>
</dbReference>
<name>A0AA88EIR4_FICCA</name>
<sequence length="70" mass="7571">MSNTCEAWPPAGASQPVIPAQTRCQPARVTQAREKPAQARVIQARESSCRSSPRDFWGVLLRPAIPAACP</sequence>
<dbReference type="EMBL" id="BTGU01018581">
    <property type="protein sequence ID" value="GMN74125.1"/>
    <property type="molecule type" value="Genomic_DNA"/>
</dbReference>
<evidence type="ECO:0000313" key="2">
    <source>
        <dbReference type="Proteomes" id="UP001187192"/>
    </source>
</evidence>
<protein>
    <submittedName>
        <fullName evidence="1">Uncharacterized protein</fullName>
    </submittedName>
</protein>
<reference evidence="1" key="1">
    <citation type="submission" date="2023-07" db="EMBL/GenBank/DDBJ databases">
        <title>draft genome sequence of fig (Ficus carica).</title>
        <authorList>
            <person name="Takahashi T."/>
            <person name="Nishimura K."/>
        </authorList>
    </citation>
    <scope>NUCLEOTIDE SEQUENCE</scope>
</reference>
<gene>
    <name evidence="1" type="ORF">TIFTF001_055767</name>
</gene>
<proteinExistence type="predicted"/>
<dbReference type="AlphaFoldDB" id="A0AA88EIR4"/>
<comment type="caution">
    <text evidence="1">The sequence shown here is derived from an EMBL/GenBank/DDBJ whole genome shotgun (WGS) entry which is preliminary data.</text>
</comment>
<keyword evidence="2" id="KW-1185">Reference proteome</keyword>
<accession>A0AA88EIR4</accession>
<organism evidence="1 2">
    <name type="scientific">Ficus carica</name>
    <name type="common">Common fig</name>
    <dbReference type="NCBI Taxonomy" id="3494"/>
    <lineage>
        <taxon>Eukaryota</taxon>
        <taxon>Viridiplantae</taxon>
        <taxon>Streptophyta</taxon>
        <taxon>Embryophyta</taxon>
        <taxon>Tracheophyta</taxon>
        <taxon>Spermatophyta</taxon>
        <taxon>Magnoliopsida</taxon>
        <taxon>eudicotyledons</taxon>
        <taxon>Gunneridae</taxon>
        <taxon>Pentapetalae</taxon>
        <taxon>rosids</taxon>
        <taxon>fabids</taxon>
        <taxon>Rosales</taxon>
        <taxon>Moraceae</taxon>
        <taxon>Ficeae</taxon>
        <taxon>Ficus</taxon>
    </lineage>
</organism>
<evidence type="ECO:0000313" key="1">
    <source>
        <dbReference type="EMBL" id="GMN74125.1"/>
    </source>
</evidence>